<dbReference type="EMBL" id="LAZR01001977">
    <property type="protein sequence ID" value="KKN36269.1"/>
    <property type="molecule type" value="Genomic_DNA"/>
</dbReference>
<dbReference type="AlphaFoldDB" id="A0A0F9Q1D7"/>
<comment type="caution">
    <text evidence="1">The sequence shown here is derived from an EMBL/GenBank/DDBJ whole genome shotgun (WGS) entry which is preliminary data.</text>
</comment>
<protein>
    <submittedName>
        <fullName evidence="1">Uncharacterized protein</fullName>
    </submittedName>
</protein>
<proteinExistence type="predicted"/>
<sequence length="67" mass="7912">MSEEMYLRVIKNGKQTVLIRNRGDSKIKLDYTSNYRKPYYESAAEIIIETNCKKKNNIVKEILIKTN</sequence>
<accession>A0A0F9Q1D7</accession>
<reference evidence="1" key="1">
    <citation type="journal article" date="2015" name="Nature">
        <title>Complex archaea that bridge the gap between prokaryotes and eukaryotes.</title>
        <authorList>
            <person name="Spang A."/>
            <person name="Saw J.H."/>
            <person name="Jorgensen S.L."/>
            <person name="Zaremba-Niedzwiedzka K."/>
            <person name="Martijn J."/>
            <person name="Lind A.E."/>
            <person name="van Eijk R."/>
            <person name="Schleper C."/>
            <person name="Guy L."/>
            <person name="Ettema T.J."/>
        </authorList>
    </citation>
    <scope>NUCLEOTIDE SEQUENCE</scope>
</reference>
<evidence type="ECO:0000313" key="1">
    <source>
        <dbReference type="EMBL" id="KKN36269.1"/>
    </source>
</evidence>
<gene>
    <name evidence="1" type="ORF">LCGC14_0775180</name>
</gene>
<name>A0A0F9Q1D7_9ZZZZ</name>
<organism evidence="1">
    <name type="scientific">marine sediment metagenome</name>
    <dbReference type="NCBI Taxonomy" id="412755"/>
    <lineage>
        <taxon>unclassified sequences</taxon>
        <taxon>metagenomes</taxon>
        <taxon>ecological metagenomes</taxon>
    </lineage>
</organism>